<feature type="transmembrane region" description="Helical" evidence="1">
    <location>
        <begin position="219"/>
        <end position="241"/>
    </location>
</feature>
<dbReference type="PANTHER" id="PTHR43221">
    <property type="entry name" value="PROTEASE HTPX"/>
    <property type="match status" value="1"/>
</dbReference>
<sequence length="629" mass="71830">MASSTFSYNHQKNLFVATVICLFAIFLTIMVLNFSFGLIVYYLDQGQSIWWNEHSPVFLSCVLFIMMISLCYELYIFREGGHSLAKQMRARHLHALECTPEEIRAVKLTEQLADKFQIEIPAVYVLPDEIGVNALTAGENRKDTVIILTWGALQNLDELELYGLLSYAFNQIISGETRQNIRLKILFSALTSFNQWGSKIARRGFKPYRGNEKNKFETVLVAVGGIIWLMGSLGLLISRLVKFLTLSGRTFKNDIHTQALIENNTNLQTLLRIYVHHAGSQIHSSYSESIAHMCFANSLSPQSWLNIHPNIERRIYRLNPNVLQEIQLENLRKVQLQPLLGLFKPFGDEQTEMNISWMPPQPLPLIRLTPMGFPSKDEIRPLNPSVRKSIKQPELVKRALQTNTGAREVLVAVLMIRQYKEFIPKNALVSHAIIDALLGIDARLHVQIFLDACDTLSTMPQSIARQFLTKLAQIAQSDGKIGLLDALLLDKVKSQLNLLPVHMPTAYDDIQFNIVRLVDALVYVDQIDIENSLSRRNKIIQQLISEKEAYKYEFVSDEHIDFGNILHSISGLLLRDRLKILGIIEHSICSDRVMTQDELDVLALLYWRFGFKNDEIVEQILNQNSLMIV</sequence>
<proteinExistence type="predicted"/>
<dbReference type="Gene3D" id="3.30.2010.10">
    <property type="entry name" value="Metalloproteases ('zincins'), catalytic domain"/>
    <property type="match status" value="1"/>
</dbReference>
<reference evidence="2 3" key="1">
    <citation type="submission" date="2019-08" db="EMBL/GenBank/DDBJ databases">
        <title>Five species of Acinetobacter isolated from floral nectar and animal pollinators.</title>
        <authorList>
            <person name="Hendry T.A."/>
        </authorList>
    </citation>
    <scope>NUCLEOTIDE SEQUENCE [LARGE SCALE GENOMIC DNA]</scope>
    <source>
        <strain evidence="2 3">MD18.27</strain>
    </source>
</reference>
<gene>
    <name evidence="2" type="ORF">I2F25_10560</name>
</gene>
<feature type="transmembrane region" description="Helical" evidence="1">
    <location>
        <begin position="55"/>
        <end position="77"/>
    </location>
</feature>
<comment type="caution">
    <text evidence="2">The sequence shown here is derived from an EMBL/GenBank/DDBJ whole genome shotgun (WGS) entry which is preliminary data.</text>
</comment>
<dbReference type="PANTHER" id="PTHR43221:SF2">
    <property type="entry name" value="PROTEASE HTPX HOMOLOG"/>
    <property type="match status" value="1"/>
</dbReference>
<accession>A0ABU6DUZ1</accession>
<keyword evidence="1" id="KW-0812">Transmembrane</keyword>
<dbReference type="EMBL" id="VTDN01000008">
    <property type="protein sequence ID" value="MEB5477482.1"/>
    <property type="molecule type" value="Genomic_DNA"/>
</dbReference>
<organism evidence="2 3">
    <name type="scientific">Acinetobacter pollinis</name>
    <dbReference type="NCBI Taxonomy" id="2605270"/>
    <lineage>
        <taxon>Bacteria</taxon>
        <taxon>Pseudomonadati</taxon>
        <taxon>Pseudomonadota</taxon>
        <taxon>Gammaproteobacteria</taxon>
        <taxon>Moraxellales</taxon>
        <taxon>Moraxellaceae</taxon>
        <taxon>Acinetobacter</taxon>
    </lineage>
</organism>
<keyword evidence="1" id="KW-1133">Transmembrane helix</keyword>
<feature type="transmembrane region" description="Helical" evidence="1">
    <location>
        <begin position="14"/>
        <end position="43"/>
    </location>
</feature>
<protein>
    <submittedName>
        <fullName evidence="2">Peptidase M48</fullName>
    </submittedName>
</protein>
<evidence type="ECO:0000313" key="2">
    <source>
        <dbReference type="EMBL" id="MEB5477482.1"/>
    </source>
</evidence>
<keyword evidence="3" id="KW-1185">Reference proteome</keyword>
<dbReference type="InterPro" id="IPR050083">
    <property type="entry name" value="HtpX_protease"/>
</dbReference>
<keyword evidence="1" id="KW-0472">Membrane</keyword>
<evidence type="ECO:0000313" key="3">
    <source>
        <dbReference type="Proteomes" id="UP001339883"/>
    </source>
</evidence>
<dbReference type="Proteomes" id="UP001339883">
    <property type="component" value="Unassembled WGS sequence"/>
</dbReference>
<dbReference type="RefSeq" id="WP_325775840.1">
    <property type="nucleotide sequence ID" value="NZ_VTDN01000008.1"/>
</dbReference>
<evidence type="ECO:0000256" key="1">
    <source>
        <dbReference type="SAM" id="Phobius"/>
    </source>
</evidence>
<name>A0ABU6DUZ1_9GAMM</name>